<dbReference type="CDD" id="cd00093">
    <property type="entry name" value="HTH_XRE"/>
    <property type="match status" value="1"/>
</dbReference>
<organism evidence="2 3">
    <name type="scientific">Blautia faecis</name>
    <dbReference type="NCBI Taxonomy" id="871665"/>
    <lineage>
        <taxon>Bacteria</taxon>
        <taxon>Bacillati</taxon>
        <taxon>Bacillota</taxon>
        <taxon>Clostridia</taxon>
        <taxon>Lachnospirales</taxon>
        <taxon>Lachnospiraceae</taxon>
        <taxon>Blautia</taxon>
    </lineage>
</organism>
<dbReference type="Gene3D" id="1.10.260.40">
    <property type="entry name" value="lambda repressor-like DNA-binding domains"/>
    <property type="match status" value="1"/>
</dbReference>
<dbReference type="Pfam" id="PF01381">
    <property type="entry name" value="HTH_3"/>
    <property type="match status" value="1"/>
</dbReference>
<dbReference type="SMART" id="SM00530">
    <property type="entry name" value="HTH_XRE"/>
    <property type="match status" value="1"/>
</dbReference>
<reference evidence="2 3" key="1">
    <citation type="journal article" date="2020" name="Cell Host Microbe">
        <title>Functional and Genomic Variation between Human-Derived Isolates of Lachnospiraceae Reveals Inter- and Intra-Species Diversity.</title>
        <authorList>
            <person name="Sorbara M.T."/>
            <person name="Littmann E.R."/>
            <person name="Fontana E."/>
            <person name="Moody T.U."/>
            <person name="Kohout C.E."/>
            <person name="Gjonbalaj M."/>
            <person name="Eaton V."/>
            <person name="Seok R."/>
            <person name="Leiner I.M."/>
            <person name="Pamer E.G."/>
        </authorList>
    </citation>
    <scope>NUCLEOTIDE SEQUENCE [LARGE SCALE GENOMIC DNA]</scope>
    <source>
        <strain evidence="2 3">MSK.17.74</strain>
    </source>
</reference>
<proteinExistence type="predicted"/>
<gene>
    <name evidence="2" type="ORF">G5B17_02560</name>
</gene>
<evidence type="ECO:0000313" key="3">
    <source>
        <dbReference type="Proteomes" id="UP001644719"/>
    </source>
</evidence>
<feature type="domain" description="HTH cro/C1-type" evidence="1">
    <location>
        <begin position="15"/>
        <end position="55"/>
    </location>
</feature>
<evidence type="ECO:0000313" key="2">
    <source>
        <dbReference type="EMBL" id="NSG84342.1"/>
    </source>
</evidence>
<name>A0ABX2H4F7_9FIRM</name>
<dbReference type="EMBL" id="JAAITS010000005">
    <property type="protein sequence ID" value="NSG84342.1"/>
    <property type="molecule type" value="Genomic_DNA"/>
</dbReference>
<dbReference type="SUPFAM" id="SSF47413">
    <property type="entry name" value="lambda repressor-like DNA-binding domains"/>
    <property type="match status" value="1"/>
</dbReference>
<dbReference type="PROSITE" id="PS50943">
    <property type="entry name" value="HTH_CROC1"/>
    <property type="match status" value="1"/>
</dbReference>
<keyword evidence="3" id="KW-1185">Reference proteome</keyword>
<sequence>MQLRKEHGYRNRDTFAAELGIPANTLRNYEMDIREPGFPFLIKISQFFHVSTDYLLGLTEERATTAVDVQSLSEQQLIEKYRLLDSTGKELVDYAIAIELKRTTLLENQKNRILHYEQTFNSLKQS</sequence>
<comment type="caution">
    <text evidence="2">The sequence shown here is derived from an EMBL/GenBank/DDBJ whole genome shotgun (WGS) entry which is preliminary data.</text>
</comment>
<dbReference type="Proteomes" id="UP001644719">
    <property type="component" value="Unassembled WGS sequence"/>
</dbReference>
<protein>
    <submittedName>
        <fullName evidence="2">Helix-turn-helix transcriptional regulator</fullName>
    </submittedName>
</protein>
<dbReference type="InterPro" id="IPR010982">
    <property type="entry name" value="Lambda_DNA-bd_dom_sf"/>
</dbReference>
<evidence type="ECO:0000259" key="1">
    <source>
        <dbReference type="PROSITE" id="PS50943"/>
    </source>
</evidence>
<accession>A0ABX2H4F7</accession>
<dbReference type="InterPro" id="IPR001387">
    <property type="entry name" value="Cro/C1-type_HTH"/>
</dbReference>